<comment type="function">
    <text evidence="8">Provides the (R)-glutamate required for cell wall biosynthesis.</text>
</comment>
<dbReference type="PANTHER" id="PTHR21198:SF2">
    <property type="entry name" value="GLUTAMATE RACEMASE"/>
    <property type="match status" value="1"/>
</dbReference>
<keyword evidence="6 8" id="KW-0961">Cell wall biogenesis/degradation</keyword>
<keyword evidence="3 8" id="KW-0133">Cell shape</keyword>
<dbReference type="InterPro" id="IPR004391">
    <property type="entry name" value="Glu_race"/>
</dbReference>
<feature type="binding site" evidence="8">
    <location>
        <begin position="186"/>
        <end position="187"/>
    </location>
    <ligand>
        <name>substrate</name>
    </ligand>
</feature>
<dbReference type="SUPFAM" id="SSF53681">
    <property type="entry name" value="Aspartate/glutamate racemase"/>
    <property type="match status" value="2"/>
</dbReference>
<feature type="binding site" evidence="8">
    <location>
        <begin position="10"/>
        <end position="11"/>
    </location>
    <ligand>
        <name>substrate</name>
    </ligand>
</feature>
<gene>
    <name evidence="8 9" type="primary">murI</name>
    <name evidence="9" type="ORF">H9875_04355</name>
</gene>
<dbReference type="GO" id="GO:0008881">
    <property type="term" value="F:glutamate racemase activity"/>
    <property type="evidence" value="ECO:0007669"/>
    <property type="project" value="UniProtKB-UniRule"/>
</dbReference>
<accession>A0A9D1QQX0</accession>
<name>A0A9D1QQX0_9LACO</name>
<reference evidence="9" key="2">
    <citation type="submission" date="2021-04" db="EMBL/GenBank/DDBJ databases">
        <authorList>
            <person name="Gilroy R."/>
        </authorList>
    </citation>
    <scope>NUCLEOTIDE SEQUENCE</scope>
    <source>
        <strain evidence="9">CHK173-259</strain>
    </source>
</reference>
<evidence type="ECO:0000313" key="10">
    <source>
        <dbReference type="Proteomes" id="UP000886822"/>
    </source>
</evidence>
<comment type="catalytic activity">
    <reaction evidence="1 8">
        <text>L-glutamate = D-glutamate</text>
        <dbReference type="Rhea" id="RHEA:12813"/>
        <dbReference type="ChEBI" id="CHEBI:29985"/>
        <dbReference type="ChEBI" id="CHEBI:29986"/>
        <dbReference type="EC" id="5.1.1.3"/>
    </reaction>
</comment>
<dbReference type="HAMAP" id="MF_00258">
    <property type="entry name" value="Glu_racemase"/>
    <property type="match status" value="1"/>
</dbReference>
<comment type="pathway">
    <text evidence="8">Cell wall biogenesis; peptidoglycan biosynthesis.</text>
</comment>
<dbReference type="GO" id="GO:0008360">
    <property type="term" value="P:regulation of cell shape"/>
    <property type="evidence" value="ECO:0007669"/>
    <property type="project" value="UniProtKB-KW"/>
</dbReference>
<evidence type="ECO:0000256" key="7">
    <source>
        <dbReference type="ARBA" id="ARBA00070053"/>
    </source>
</evidence>
<evidence type="ECO:0000256" key="5">
    <source>
        <dbReference type="ARBA" id="ARBA00023235"/>
    </source>
</evidence>
<proteinExistence type="inferred from homology"/>
<evidence type="ECO:0000256" key="2">
    <source>
        <dbReference type="ARBA" id="ARBA00013090"/>
    </source>
</evidence>
<comment type="similarity">
    <text evidence="8">Belongs to the aspartate/glutamate racemases family.</text>
</comment>
<keyword evidence="4 8" id="KW-0573">Peptidoglycan synthesis</keyword>
<sequence>MRNDPIGLMDSGVGGLTVLKEIQRLLPTEKTVYLGDQGRLPYGPRSAAEVTAFTRQIAAYLRQKHHIKLLVIACNTATAAALPTMQAELPIPVVGVISPGARAGVQATRNHQIGVIATAGTVKSDQYRQQILAKDARNTVVSVATPELVTLAEQNDLVSAHAQEVVTQAVAPLKNQGIDTLVLGCTHFPLLRQAIQGAVGSAVHLVNPGTATAAAVTTLLDYWNLANDQSNDQPTAVYYTTGDADRFDRLANQWLNRTPVQAIPVTIQTLERAMQTTEGE</sequence>
<evidence type="ECO:0000313" key="9">
    <source>
        <dbReference type="EMBL" id="HIW71840.1"/>
    </source>
</evidence>
<feature type="active site" description="Proton donor/acceptor" evidence="8">
    <location>
        <position position="74"/>
    </location>
</feature>
<reference evidence="9" key="1">
    <citation type="journal article" date="2021" name="PeerJ">
        <title>Extensive microbial diversity within the chicken gut microbiome revealed by metagenomics and culture.</title>
        <authorList>
            <person name="Gilroy R."/>
            <person name="Ravi A."/>
            <person name="Getino M."/>
            <person name="Pursley I."/>
            <person name="Horton D.L."/>
            <person name="Alikhan N.F."/>
            <person name="Baker D."/>
            <person name="Gharbi K."/>
            <person name="Hall N."/>
            <person name="Watson M."/>
            <person name="Adriaenssens E.M."/>
            <person name="Foster-Nyarko E."/>
            <person name="Jarju S."/>
            <person name="Secka A."/>
            <person name="Antonio M."/>
            <person name="Oren A."/>
            <person name="Chaudhuri R.R."/>
            <person name="La Ragione R."/>
            <person name="Hildebrand F."/>
            <person name="Pallen M.J."/>
        </authorList>
    </citation>
    <scope>NUCLEOTIDE SEQUENCE</scope>
    <source>
        <strain evidence="9">CHK173-259</strain>
    </source>
</reference>
<dbReference type="Proteomes" id="UP000886822">
    <property type="component" value="Unassembled WGS sequence"/>
</dbReference>
<dbReference type="PANTHER" id="PTHR21198">
    <property type="entry name" value="GLUTAMATE RACEMASE"/>
    <property type="match status" value="1"/>
</dbReference>
<evidence type="ECO:0000256" key="6">
    <source>
        <dbReference type="ARBA" id="ARBA00023316"/>
    </source>
</evidence>
<dbReference type="GO" id="GO:0042802">
    <property type="term" value="F:identical protein binding"/>
    <property type="evidence" value="ECO:0007669"/>
    <property type="project" value="UniProtKB-ARBA"/>
</dbReference>
<keyword evidence="5 8" id="KW-0413">Isomerase</keyword>
<dbReference type="Pfam" id="PF01177">
    <property type="entry name" value="Asp_Glu_race"/>
    <property type="match status" value="1"/>
</dbReference>
<organism evidence="9 10">
    <name type="scientific">Candidatus Levilactobacillus faecigallinarum</name>
    <dbReference type="NCBI Taxonomy" id="2838638"/>
    <lineage>
        <taxon>Bacteria</taxon>
        <taxon>Bacillati</taxon>
        <taxon>Bacillota</taxon>
        <taxon>Bacilli</taxon>
        <taxon>Lactobacillales</taxon>
        <taxon>Lactobacillaceae</taxon>
        <taxon>Levilactobacillus</taxon>
    </lineage>
</organism>
<feature type="binding site" evidence="8">
    <location>
        <begin position="42"/>
        <end position="43"/>
    </location>
    <ligand>
        <name>substrate</name>
    </ligand>
</feature>
<dbReference type="EMBL" id="DXGJ01000031">
    <property type="protein sequence ID" value="HIW71840.1"/>
    <property type="molecule type" value="Genomic_DNA"/>
</dbReference>
<dbReference type="InterPro" id="IPR001920">
    <property type="entry name" value="Asp/Glu_race"/>
</dbReference>
<dbReference type="GO" id="GO:0071555">
    <property type="term" value="P:cell wall organization"/>
    <property type="evidence" value="ECO:0007669"/>
    <property type="project" value="UniProtKB-KW"/>
</dbReference>
<dbReference type="FunFam" id="3.40.50.1860:FF:000002">
    <property type="entry name" value="Glutamate racemase"/>
    <property type="match status" value="1"/>
</dbReference>
<evidence type="ECO:0000256" key="4">
    <source>
        <dbReference type="ARBA" id="ARBA00022984"/>
    </source>
</evidence>
<dbReference type="EC" id="5.1.1.3" evidence="2 8"/>
<comment type="caution">
    <text evidence="9">The sequence shown here is derived from an EMBL/GenBank/DDBJ whole genome shotgun (WGS) entry which is preliminary data.</text>
</comment>
<dbReference type="NCBIfam" id="TIGR00067">
    <property type="entry name" value="glut_race"/>
    <property type="match status" value="1"/>
</dbReference>
<protein>
    <recommendedName>
        <fullName evidence="7 8">Glutamate racemase</fullName>
        <ecNumber evidence="2 8">5.1.1.3</ecNumber>
    </recommendedName>
</protein>
<evidence type="ECO:0000256" key="3">
    <source>
        <dbReference type="ARBA" id="ARBA00022960"/>
    </source>
</evidence>
<feature type="active site" description="Proton donor/acceptor" evidence="8">
    <location>
        <position position="185"/>
    </location>
</feature>
<dbReference type="PROSITE" id="PS00924">
    <property type="entry name" value="ASP_GLU_RACEMASE_2"/>
    <property type="match status" value="1"/>
</dbReference>
<dbReference type="Gene3D" id="3.40.50.1860">
    <property type="match status" value="2"/>
</dbReference>
<dbReference type="InterPro" id="IPR033134">
    <property type="entry name" value="Asp/Glu_racemase_AS_2"/>
</dbReference>
<evidence type="ECO:0000256" key="8">
    <source>
        <dbReference type="HAMAP-Rule" id="MF_00258"/>
    </source>
</evidence>
<dbReference type="AlphaFoldDB" id="A0A9D1QQX0"/>
<dbReference type="InterPro" id="IPR018187">
    <property type="entry name" value="Asp/Glu_racemase_AS_1"/>
</dbReference>
<evidence type="ECO:0000256" key="1">
    <source>
        <dbReference type="ARBA" id="ARBA00001602"/>
    </source>
</evidence>
<dbReference type="PROSITE" id="PS00923">
    <property type="entry name" value="ASP_GLU_RACEMASE_1"/>
    <property type="match status" value="1"/>
</dbReference>
<dbReference type="GO" id="GO:0009252">
    <property type="term" value="P:peptidoglycan biosynthetic process"/>
    <property type="evidence" value="ECO:0007669"/>
    <property type="project" value="UniProtKB-UniRule"/>
</dbReference>
<dbReference type="InterPro" id="IPR015942">
    <property type="entry name" value="Asp/Glu/hydantoin_racemase"/>
</dbReference>
<feature type="binding site" evidence="8">
    <location>
        <begin position="75"/>
        <end position="76"/>
    </location>
    <ligand>
        <name>substrate</name>
    </ligand>
</feature>